<dbReference type="EMBL" id="JBEZAM010000071">
    <property type="protein sequence ID" value="MEU7297563.1"/>
    <property type="molecule type" value="Genomic_DNA"/>
</dbReference>
<evidence type="ECO:0000313" key="3">
    <source>
        <dbReference type="Proteomes" id="UP001551210"/>
    </source>
</evidence>
<evidence type="ECO:0000256" key="1">
    <source>
        <dbReference type="SAM" id="MobiDB-lite"/>
    </source>
</evidence>
<gene>
    <name evidence="2" type="ORF">AB0A76_30930</name>
</gene>
<protein>
    <submittedName>
        <fullName evidence="2">Uncharacterized protein</fullName>
    </submittedName>
</protein>
<dbReference type="RefSeq" id="WP_359215252.1">
    <property type="nucleotide sequence ID" value="NZ_JBEZAM010000071.1"/>
</dbReference>
<keyword evidence="3" id="KW-1185">Reference proteome</keyword>
<proteinExistence type="predicted"/>
<name>A0ABV3D6N5_STREX</name>
<feature type="compositionally biased region" description="Basic and acidic residues" evidence="1">
    <location>
        <begin position="8"/>
        <end position="26"/>
    </location>
</feature>
<comment type="caution">
    <text evidence="2">The sequence shown here is derived from an EMBL/GenBank/DDBJ whole genome shotgun (WGS) entry which is preliminary data.</text>
</comment>
<feature type="region of interest" description="Disordered" evidence="1">
    <location>
        <begin position="1"/>
        <end position="26"/>
    </location>
</feature>
<reference evidence="2 3" key="1">
    <citation type="submission" date="2024-06" db="EMBL/GenBank/DDBJ databases">
        <title>The Natural Products Discovery Center: Release of the First 8490 Sequenced Strains for Exploring Actinobacteria Biosynthetic Diversity.</title>
        <authorList>
            <person name="Kalkreuter E."/>
            <person name="Kautsar S.A."/>
            <person name="Yang D."/>
            <person name="Bader C.D."/>
            <person name="Teijaro C.N."/>
            <person name="Fluegel L."/>
            <person name="Davis C.M."/>
            <person name="Simpson J.R."/>
            <person name="Lauterbach L."/>
            <person name="Steele A.D."/>
            <person name="Gui C."/>
            <person name="Meng S."/>
            <person name="Li G."/>
            <person name="Viehrig K."/>
            <person name="Ye F."/>
            <person name="Su P."/>
            <person name="Kiefer A.F."/>
            <person name="Nichols A."/>
            <person name="Cepeda A.J."/>
            <person name="Yan W."/>
            <person name="Fan B."/>
            <person name="Jiang Y."/>
            <person name="Adhikari A."/>
            <person name="Zheng C.-J."/>
            <person name="Schuster L."/>
            <person name="Cowan T.M."/>
            <person name="Smanski M.J."/>
            <person name="Chevrette M.G."/>
            <person name="De Carvalho L.P.S."/>
            <person name="Shen B."/>
        </authorList>
    </citation>
    <scope>NUCLEOTIDE SEQUENCE [LARGE SCALE GENOMIC DNA]</scope>
    <source>
        <strain evidence="2 3">NPDC045705</strain>
    </source>
</reference>
<sequence>MARRRRREERGRLADRRHERRAGREEMSDVYDLHIDTDVTVQLSDCCREDAEAVFDVLDGVYQLEDQAPSPQTATGPSPTVWTATFDTAGGRRQEVRPPSLTSPVGVTLTGGYHAVDEVEKVLAAGFDIQSLQAVSGDQETEARLLLAPR</sequence>
<organism evidence="2 3">
    <name type="scientific">Streptomyces exfoliatus</name>
    <name type="common">Streptomyces hydrogenans</name>
    <dbReference type="NCBI Taxonomy" id="1905"/>
    <lineage>
        <taxon>Bacteria</taxon>
        <taxon>Bacillati</taxon>
        <taxon>Actinomycetota</taxon>
        <taxon>Actinomycetes</taxon>
        <taxon>Kitasatosporales</taxon>
        <taxon>Streptomycetaceae</taxon>
        <taxon>Streptomyces</taxon>
    </lineage>
</organism>
<accession>A0ABV3D6N5</accession>
<evidence type="ECO:0000313" key="2">
    <source>
        <dbReference type="EMBL" id="MEU7297563.1"/>
    </source>
</evidence>
<dbReference type="Proteomes" id="UP001551210">
    <property type="component" value="Unassembled WGS sequence"/>
</dbReference>